<dbReference type="Proteomes" id="UP001329430">
    <property type="component" value="Chromosome 5"/>
</dbReference>
<protein>
    <submittedName>
        <fullName evidence="1">Uncharacterized protein</fullName>
    </submittedName>
</protein>
<name>A0AAN7VCK1_9COLE</name>
<accession>A0AAN7VCK1</accession>
<evidence type="ECO:0000313" key="1">
    <source>
        <dbReference type="EMBL" id="KAK5643061.1"/>
    </source>
</evidence>
<evidence type="ECO:0000313" key="2">
    <source>
        <dbReference type="Proteomes" id="UP001329430"/>
    </source>
</evidence>
<gene>
    <name evidence="1" type="ORF">RI129_006906</name>
</gene>
<proteinExistence type="predicted"/>
<keyword evidence="2" id="KW-1185">Reference proteome</keyword>
<organism evidence="1 2">
    <name type="scientific">Pyrocoelia pectoralis</name>
    <dbReference type="NCBI Taxonomy" id="417401"/>
    <lineage>
        <taxon>Eukaryota</taxon>
        <taxon>Metazoa</taxon>
        <taxon>Ecdysozoa</taxon>
        <taxon>Arthropoda</taxon>
        <taxon>Hexapoda</taxon>
        <taxon>Insecta</taxon>
        <taxon>Pterygota</taxon>
        <taxon>Neoptera</taxon>
        <taxon>Endopterygota</taxon>
        <taxon>Coleoptera</taxon>
        <taxon>Polyphaga</taxon>
        <taxon>Elateriformia</taxon>
        <taxon>Elateroidea</taxon>
        <taxon>Lampyridae</taxon>
        <taxon>Lampyrinae</taxon>
        <taxon>Pyrocoelia</taxon>
    </lineage>
</organism>
<sequence>MRNFIPKRLKRSKSEDILHQTCKFVPILVGAKSLSNVSWISPDRLVIPSSYLLEPASTYNIYIHAIALRDLFCQADGRYSKLINQHMETQPVMLQKVVNQNIVIEHAAAKIKVDAKLRELTPKLGTVIGEFLSENNELESIQDYKKFAKVIEDLILQVSIEPLKTCVDINKILTVIISHKLSIEKLHKLTDDNPPITLHLNYEAKRVQNLACLFVARQVVLAKLITDPTSLILEDIPDELPSLDELEDFPSIF</sequence>
<reference evidence="1 2" key="1">
    <citation type="journal article" date="2024" name="Insects">
        <title>An Improved Chromosome-Level Genome Assembly of the Firefly Pyrocoelia pectoralis.</title>
        <authorList>
            <person name="Fu X."/>
            <person name="Meyer-Rochow V.B."/>
            <person name="Ballantyne L."/>
            <person name="Zhu X."/>
        </authorList>
    </citation>
    <scope>NUCLEOTIDE SEQUENCE [LARGE SCALE GENOMIC DNA]</scope>
    <source>
        <strain evidence="1">XCY_ONT2</strain>
    </source>
</reference>
<dbReference type="EMBL" id="JAVRBK010000005">
    <property type="protein sequence ID" value="KAK5643061.1"/>
    <property type="molecule type" value="Genomic_DNA"/>
</dbReference>
<dbReference type="AlphaFoldDB" id="A0AAN7VCK1"/>
<comment type="caution">
    <text evidence="1">The sequence shown here is derived from an EMBL/GenBank/DDBJ whole genome shotgun (WGS) entry which is preliminary data.</text>
</comment>